<organism evidence="2 3">
    <name type="scientific">Neodiprion lecontei</name>
    <name type="common">Redheaded pine sawfly</name>
    <dbReference type="NCBI Taxonomy" id="441921"/>
    <lineage>
        <taxon>Eukaryota</taxon>
        <taxon>Metazoa</taxon>
        <taxon>Ecdysozoa</taxon>
        <taxon>Arthropoda</taxon>
        <taxon>Hexapoda</taxon>
        <taxon>Insecta</taxon>
        <taxon>Pterygota</taxon>
        <taxon>Neoptera</taxon>
        <taxon>Endopterygota</taxon>
        <taxon>Hymenoptera</taxon>
        <taxon>Tenthredinoidea</taxon>
        <taxon>Diprionidae</taxon>
        <taxon>Diprioninae</taxon>
        <taxon>Neodiprion</taxon>
    </lineage>
</organism>
<dbReference type="GeneID" id="107218989"/>
<dbReference type="Proteomes" id="UP000829291">
    <property type="component" value="Chromosome 3"/>
</dbReference>
<evidence type="ECO:0000256" key="1">
    <source>
        <dbReference type="SAM" id="SignalP"/>
    </source>
</evidence>
<accession>A0ABM3FMW0</accession>
<evidence type="ECO:0000313" key="3">
    <source>
        <dbReference type="RefSeq" id="XP_046589362.1"/>
    </source>
</evidence>
<keyword evidence="2" id="KW-1185">Reference proteome</keyword>
<feature type="signal peptide" evidence="1">
    <location>
        <begin position="1"/>
        <end position="20"/>
    </location>
</feature>
<keyword evidence="1" id="KW-0732">Signal</keyword>
<sequence>MPEILKVLLILPCFIVMTASEGIMCYKCTPTKEFNSQRSLACSQFDRSQRFKVYCPKSTFCMNKTYSVPLLHGQIETLSGTALHREKYLTTGMIRNGIVKNE</sequence>
<proteinExistence type="predicted"/>
<feature type="chain" id="PRO_5046764494" evidence="1">
    <location>
        <begin position="21"/>
        <end position="102"/>
    </location>
</feature>
<protein>
    <submittedName>
        <fullName evidence="3">Uncharacterized protein LOC107218989</fullName>
    </submittedName>
</protein>
<evidence type="ECO:0000313" key="2">
    <source>
        <dbReference type="Proteomes" id="UP000829291"/>
    </source>
</evidence>
<name>A0ABM3FMW0_NEOLC</name>
<reference evidence="3" key="1">
    <citation type="submission" date="2025-08" db="UniProtKB">
        <authorList>
            <consortium name="RefSeq"/>
        </authorList>
    </citation>
    <scope>IDENTIFICATION</scope>
    <source>
        <tissue evidence="3">Thorax and Abdomen</tissue>
    </source>
</reference>
<dbReference type="RefSeq" id="XP_046589362.1">
    <property type="nucleotide sequence ID" value="XM_046733406.1"/>
</dbReference>
<gene>
    <name evidence="3" type="primary">LOC107218989</name>
</gene>